<keyword evidence="4" id="KW-0472">Membrane</keyword>
<dbReference type="Pfam" id="PF07980">
    <property type="entry name" value="SusD_RagB"/>
    <property type="match status" value="1"/>
</dbReference>
<keyword evidence="8" id="KW-1185">Reference proteome</keyword>
<evidence type="ECO:0000313" key="8">
    <source>
        <dbReference type="Proteomes" id="UP001549749"/>
    </source>
</evidence>
<dbReference type="InterPro" id="IPR012944">
    <property type="entry name" value="SusD_RagB_dom"/>
</dbReference>
<dbReference type="SUPFAM" id="SSF48452">
    <property type="entry name" value="TPR-like"/>
    <property type="match status" value="1"/>
</dbReference>
<feature type="domain" description="RagB/SusD" evidence="6">
    <location>
        <begin position="347"/>
        <end position="490"/>
    </location>
</feature>
<dbReference type="PROSITE" id="PS51257">
    <property type="entry name" value="PROKAR_LIPOPROTEIN"/>
    <property type="match status" value="1"/>
</dbReference>
<sequence length="490" mass="55699">MKLNYKGLILCLALAGTSCEKGLQPEVYNAISPENFFKTEGDVKTAVTGIYYELRGGGWERYTASWGGWLTQGIGCTDEWTTNWSTEQQTDFLWRAETDFCGLFYKAMLPAVTKATGLIAQVADAPVSDALKAQYTAELRAIRALIAFDLYDQYGPLPIIVDPKYVLDPTAAQAYKPSRPDVAWYVNFLETELKEVAEVLPVYYDNSGDYGRLTKGAALMVLLKLYMHEKQWTKAEATTKAIMDLKHYELQQDYAAIWRHDNQHNKEIIFSVSSAPTGGYGNNFLAETLPPDYVSRNGVSLTRWNGYRLPWGVWDTFDAKDKRRERLVRNYWNGSEVIDGRTVNTYLKAGALPMKYQENPNTDGTWDASEYVIYRYADVLLCRAEALNETKSGPVKEAIDLVNELRVRAGVDPIKLSDFDQTTFRDRILQERQWELCYEGGRRQDLIRHGKLISNAKARGKIFAEPKHVLYPIPQSAINENPNLTQNEGY</sequence>
<evidence type="ECO:0000256" key="2">
    <source>
        <dbReference type="ARBA" id="ARBA00006275"/>
    </source>
</evidence>
<keyword evidence="3" id="KW-0732">Signal</keyword>
<evidence type="ECO:0000256" key="5">
    <source>
        <dbReference type="ARBA" id="ARBA00023237"/>
    </source>
</evidence>
<name>A0ABV2T233_9BACT</name>
<comment type="subcellular location">
    <subcellularLocation>
        <location evidence="1">Cell outer membrane</location>
    </subcellularLocation>
</comment>
<accession>A0ABV2T233</accession>
<dbReference type="EMBL" id="JBEXAC010000001">
    <property type="protein sequence ID" value="MET6997088.1"/>
    <property type="molecule type" value="Genomic_DNA"/>
</dbReference>
<protein>
    <submittedName>
        <fullName evidence="7">RagB/SusD family nutrient uptake outer membrane protein</fullName>
    </submittedName>
</protein>
<evidence type="ECO:0000256" key="3">
    <source>
        <dbReference type="ARBA" id="ARBA00022729"/>
    </source>
</evidence>
<keyword evidence="5" id="KW-0998">Cell outer membrane</keyword>
<dbReference type="Proteomes" id="UP001549749">
    <property type="component" value="Unassembled WGS sequence"/>
</dbReference>
<dbReference type="InterPro" id="IPR011990">
    <property type="entry name" value="TPR-like_helical_dom_sf"/>
</dbReference>
<comment type="caution">
    <text evidence="7">The sequence shown here is derived from an EMBL/GenBank/DDBJ whole genome shotgun (WGS) entry which is preliminary data.</text>
</comment>
<evidence type="ECO:0000259" key="6">
    <source>
        <dbReference type="Pfam" id="PF07980"/>
    </source>
</evidence>
<comment type="similarity">
    <text evidence="2">Belongs to the SusD family.</text>
</comment>
<gene>
    <name evidence="7" type="ORF">ABR189_06895</name>
</gene>
<evidence type="ECO:0000256" key="1">
    <source>
        <dbReference type="ARBA" id="ARBA00004442"/>
    </source>
</evidence>
<dbReference type="RefSeq" id="WP_354659728.1">
    <property type="nucleotide sequence ID" value="NZ_JBEXAC010000001.1"/>
</dbReference>
<evidence type="ECO:0000256" key="4">
    <source>
        <dbReference type="ARBA" id="ARBA00023136"/>
    </source>
</evidence>
<evidence type="ECO:0000313" key="7">
    <source>
        <dbReference type="EMBL" id="MET6997088.1"/>
    </source>
</evidence>
<proteinExistence type="inferred from homology"/>
<dbReference type="Gene3D" id="1.25.40.390">
    <property type="match status" value="1"/>
</dbReference>
<reference evidence="7 8" key="1">
    <citation type="submission" date="2024-06" db="EMBL/GenBank/DDBJ databases">
        <title>Chitinophaga defluvii sp. nov., isolated from municipal sewage.</title>
        <authorList>
            <person name="Zhang L."/>
        </authorList>
    </citation>
    <scope>NUCLEOTIDE SEQUENCE [LARGE SCALE GENOMIC DNA]</scope>
    <source>
        <strain evidence="7 8">H8</strain>
    </source>
</reference>
<organism evidence="7 8">
    <name type="scientific">Chitinophaga defluvii</name>
    <dbReference type="NCBI Taxonomy" id="3163343"/>
    <lineage>
        <taxon>Bacteria</taxon>
        <taxon>Pseudomonadati</taxon>
        <taxon>Bacteroidota</taxon>
        <taxon>Chitinophagia</taxon>
        <taxon>Chitinophagales</taxon>
        <taxon>Chitinophagaceae</taxon>
        <taxon>Chitinophaga</taxon>
    </lineage>
</organism>